<evidence type="ECO:0000313" key="2">
    <source>
        <dbReference type="EMBL" id="OWF40981.1"/>
    </source>
</evidence>
<protein>
    <submittedName>
        <fullName evidence="2">Death domain-containing protein CRADD</fullName>
    </submittedName>
</protein>
<reference evidence="2 3" key="1">
    <citation type="journal article" date="2017" name="Nat. Ecol. Evol.">
        <title>Scallop genome provides insights into evolution of bilaterian karyotype and development.</title>
        <authorList>
            <person name="Wang S."/>
            <person name="Zhang J."/>
            <person name="Jiao W."/>
            <person name="Li J."/>
            <person name="Xun X."/>
            <person name="Sun Y."/>
            <person name="Guo X."/>
            <person name="Huan P."/>
            <person name="Dong B."/>
            <person name="Zhang L."/>
            <person name="Hu X."/>
            <person name="Sun X."/>
            <person name="Wang J."/>
            <person name="Zhao C."/>
            <person name="Wang Y."/>
            <person name="Wang D."/>
            <person name="Huang X."/>
            <person name="Wang R."/>
            <person name="Lv J."/>
            <person name="Li Y."/>
            <person name="Zhang Z."/>
            <person name="Liu B."/>
            <person name="Lu W."/>
            <person name="Hui Y."/>
            <person name="Liang J."/>
            <person name="Zhou Z."/>
            <person name="Hou R."/>
            <person name="Li X."/>
            <person name="Liu Y."/>
            <person name="Li H."/>
            <person name="Ning X."/>
            <person name="Lin Y."/>
            <person name="Zhao L."/>
            <person name="Xing Q."/>
            <person name="Dou J."/>
            <person name="Li Y."/>
            <person name="Mao J."/>
            <person name="Guo H."/>
            <person name="Dou H."/>
            <person name="Li T."/>
            <person name="Mu C."/>
            <person name="Jiang W."/>
            <person name="Fu Q."/>
            <person name="Fu X."/>
            <person name="Miao Y."/>
            <person name="Liu J."/>
            <person name="Yu Q."/>
            <person name="Li R."/>
            <person name="Liao H."/>
            <person name="Li X."/>
            <person name="Kong Y."/>
            <person name="Jiang Z."/>
            <person name="Chourrout D."/>
            <person name="Li R."/>
            <person name="Bao Z."/>
        </authorList>
    </citation>
    <scope>NUCLEOTIDE SEQUENCE [LARGE SCALE GENOMIC DNA]</scope>
    <source>
        <strain evidence="2 3">PY_sf001</strain>
    </source>
</reference>
<sequence>MAQAATSMTPEQVKKIKANCEDIVKRVQADDIMDYFVDEDYFSIEDVAENIMSGKTPQHQTERLVMLLQQKRSKAGIFDFFLNQLARHGNKDLAKKIRETEEGDDRFPEIPEKLKNKMVTERYAMHLSKTFPAQHLITFGVCLGLSDVDISHVKADNMQYGVSTVIWRLITVWKNRNGRSATLEKLHNLFQNNSDSIELNPEAYAKALDKIIKS</sequence>
<dbReference type="EMBL" id="NEDP02005434">
    <property type="protein sequence ID" value="OWF40981.1"/>
    <property type="molecule type" value="Genomic_DNA"/>
</dbReference>
<dbReference type="InterPro" id="IPR001315">
    <property type="entry name" value="CARD"/>
</dbReference>
<dbReference type="Gene3D" id="1.10.533.10">
    <property type="entry name" value="Death Domain, Fas"/>
    <property type="match status" value="2"/>
</dbReference>
<dbReference type="Proteomes" id="UP000242188">
    <property type="component" value="Unassembled WGS sequence"/>
</dbReference>
<gene>
    <name evidence="2" type="ORF">KP79_PYT16009</name>
</gene>
<feature type="domain" description="Death" evidence="1">
    <location>
        <begin position="143"/>
        <end position="186"/>
    </location>
</feature>
<dbReference type="PROSITE" id="PS50017">
    <property type="entry name" value="DEATH_DOMAIN"/>
    <property type="match status" value="1"/>
</dbReference>
<dbReference type="SUPFAM" id="SSF47986">
    <property type="entry name" value="DEATH domain"/>
    <property type="match status" value="2"/>
</dbReference>
<organism evidence="2 3">
    <name type="scientific">Mizuhopecten yessoensis</name>
    <name type="common">Japanese scallop</name>
    <name type="synonym">Patinopecten yessoensis</name>
    <dbReference type="NCBI Taxonomy" id="6573"/>
    <lineage>
        <taxon>Eukaryota</taxon>
        <taxon>Metazoa</taxon>
        <taxon>Spiralia</taxon>
        <taxon>Lophotrochozoa</taxon>
        <taxon>Mollusca</taxon>
        <taxon>Bivalvia</taxon>
        <taxon>Autobranchia</taxon>
        <taxon>Pteriomorphia</taxon>
        <taxon>Pectinida</taxon>
        <taxon>Pectinoidea</taxon>
        <taxon>Pectinidae</taxon>
        <taxon>Mizuhopecten</taxon>
    </lineage>
</organism>
<dbReference type="CDD" id="cd01671">
    <property type="entry name" value="CARD"/>
    <property type="match status" value="1"/>
</dbReference>
<evidence type="ECO:0000259" key="1">
    <source>
        <dbReference type="PROSITE" id="PS50017"/>
    </source>
</evidence>
<evidence type="ECO:0000313" key="3">
    <source>
        <dbReference type="Proteomes" id="UP000242188"/>
    </source>
</evidence>
<dbReference type="InterPro" id="IPR011029">
    <property type="entry name" value="DEATH-like_dom_sf"/>
</dbReference>
<name>A0A210PWW7_MIZYE</name>
<comment type="caution">
    <text evidence="2">The sequence shown here is derived from an EMBL/GenBank/DDBJ whole genome shotgun (WGS) entry which is preliminary data.</text>
</comment>
<dbReference type="GO" id="GO:0042981">
    <property type="term" value="P:regulation of apoptotic process"/>
    <property type="evidence" value="ECO:0007669"/>
    <property type="project" value="InterPro"/>
</dbReference>
<proteinExistence type="predicted"/>
<dbReference type="AlphaFoldDB" id="A0A210PWW7"/>
<dbReference type="OrthoDB" id="5981554at2759"/>
<dbReference type="Pfam" id="PF00619">
    <property type="entry name" value="CARD"/>
    <property type="match status" value="1"/>
</dbReference>
<dbReference type="GO" id="GO:0007165">
    <property type="term" value="P:signal transduction"/>
    <property type="evidence" value="ECO:0007669"/>
    <property type="project" value="InterPro"/>
</dbReference>
<accession>A0A210PWW7</accession>
<keyword evidence="3" id="KW-1185">Reference proteome</keyword>
<dbReference type="InterPro" id="IPR000488">
    <property type="entry name" value="Death_dom"/>
</dbReference>